<reference evidence="2" key="1">
    <citation type="submission" date="2016-11" db="EMBL/GenBank/DDBJ databases">
        <title>The genome sequence of Colletotrichum cuscutae.</title>
        <authorList>
            <person name="Baroncelli R."/>
        </authorList>
    </citation>
    <scope>NUCLEOTIDE SEQUENCE</scope>
    <source>
        <strain evidence="2">IMI 304802</strain>
    </source>
</reference>
<sequence length="218" mass="23966">MERINGLASLLDERPAIRIILDRHMAFSTDPSDSLDTCQSSTAIRRLRRRARSRSAPLVPKLSGHASVLAFSSPVLSTRLYAQNMSVRSLGGVLDGPCRIDPLPRQDFLAHPAMLFPLVLKCLWRLQYLALIKLGLAIRTIPTEPNIASRNNPNPAHPKHGLSRLQSPWEGASASPANCLRPALARAMCSTNNGLEADDSCPARPVLCRPPTIRQFRP</sequence>
<dbReference type="EMBL" id="MPDP01000259">
    <property type="protein sequence ID" value="KAK1466517.1"/>
    <property type="molecule type" value="Genomic_DNA"/>
</dbReference>
<protein>
    <submittedName>
        <fullName evidence="2">Uncharacterized protein</fullName>
    </submittedName>
</protein>
<organism evidence="2 3">
    <name type="scientific">Colletotrichum cuscutae</name>
    <dbReference type="NCBI Taxonomy" id="1209917"/>
    <lineage>
        <taxon>Eukaryota</taxon>
        <taxon>Fungi</taxon>
        <taxon>Dikarya</taxon>
        <taxon>Ascomycota</taxon>
        <taxon>Pezizomycotina</taxon>
        <taxon>Sordariomycetes</taxon>
        <taxon>Hypocreomycetidae</taxon>
        <taxon>Glomerellales</taxon>
        <taxon>Glomerellaceae</taxon>
        <taxon>Colletotrichum</taxon>
        <taxon>Colletotrichum acutatum species complex</taxon>
    </lineage>
</organism>
<evidence type="ECO:0000313" key="3">
    <source>
        <dbReference type="Proteomes" id="UP001239213"/>
    </source>
</evidence>
<name>A0AAI9Y050_9PEZI</name>
<dbReference type="AlphaFoldDB" id="A0AAI9Y050"/>
<evidence type="ECO:0000256" key="1">
    <source>
        <dbReference type="SAM" id="MobiDB-lite"/>
    </source>
</evidence>
<accession>A0AAI9Y050</accession>
<feature type="region of interest" description="Disordered" evidence="1">
    <location>
        <begin position="144"/>
        <end position="164"/>
    </location>
</feature>
<gene>
    <name evidence="2" type="ORF">CCUS01_07338</name>
</gene>
<proteinExistence type="predicted"/>
<comment type="caution">
    <text evidence="2">The sequence shown here is derived from an EMBL/GenBank/DDBJ whole genome shotgun (WGS) entry which is preliminary data.</text>
</comment>
<keyword evidence="3" id="KW-1185">Reference proteome</keyword>
<dbReference type="Proteomes" id="UP001239213">
    <property type="component" value="Unassembled WGS sequence"/>
</dbReference>
<evidence type="ECO:0000313" key="2">
    <source>
        <dbReference type="EMBL" id="KAK1466517.1"/>
    </source>
</evidence>